<dbReference type="InterPro" id="IPR012341">
    <property type="entry name" value="6hp_glycosidase-like_sf"/>
</dbReference>
<organism evidence="1 2">
    <name type="scientific">Pontibacillus marinus BH030004 = DSM 16465</name>
    <dbReference type="NCBI Taxonomy" id="1385511"/>
    <lineage>
        <taxon>Bacteria</taxon>
        <taxon>Bacillati</taxon>
        <taxon>Bacillota</taxon>
        <taxon>Bacilli</taxon>
        <taxon>Bacillales</taxon>
        <taxon>Bacillaceae</taxon>
        <taxon>Pontibacillus</taxon>
    </lineage>
</organism>
<dbReference type="OrthoDB" id="181472at2"/>
<dbReference type="PANTHER" id="PTHR31047">
    <property type="entry name" value="MEIOTICALLY UP-REGULATED GENE 157 PROTEIN"/>
    <property type="match status" value="1"/>
</dbReference>
<proteinExistence type="predicted"/>
<evidence type="ECO:0000313" key="1">
    <source>
        <dbReference type="EMBL" id="KGX90823.1"/>
    </source>
</evidence>
<accession>A0A0A5GHX4</accession>
<sequence length="612" mass="69994">MYIPTGNEQVSIPTLSTDGSIENINVMSMHYRGLIEFCGSQGSPFMQPYVIKDGSKVEWDLQWNREDYWIPRFHGQSNHFEFSGEIVTPLGERGFYYNLTLKNKSDQQHNVELGMDGTWSETLHTINESKTMRATKTVMESGWNHSIVFELMNEAPILSFAPMTCTSLDRVSYDYNETTNEVNYTLGKTHALAPGETTSLCFYWGIGLEEVGAATSAKEMLRKGSVTLKDHLKNWLQARSRTTGDDGLDEVMNINLFFNYFYATGKTIDSEEDVLVTSRSPRYYVSAAYWDRDSLLWSFPSILVTDAKRARSMLDYVFTTQQKNIGIHSRYIDGVVLEPGFELDELCAPVIALHMYLEETEDWSYVSRSYVKDSLDLILERLEEHKHPQIHLYDTFLQPTDDPIVYPYLTYNNVLVWKVYNIMAQLGERGSLPYSPVQLHNHAQKITEAIYNHAVVEEETGSCFAWSFDLKGNYNVYDEPPGSLQLLPYYEFCSFKEPIYQNTVQLIRSDRYEYAFKGKPFEELGCAHANHPWVLSIANSFLSGREEEARDLVLRSPMDGGIACESIDEYTGEPRTGEHFATCAGFLAFAIYQAYGFKQENVLLHPNQEGSA</sequence>
<comment type="caution">
    <text evidence="1">The sequence shown here is derived from an EMBL/GenBank/DDBJ whole genome shotgun (WGS) entry which is preliminary data.</text>
</comment>
<dbReference type="InterPro" id="IPR008313">
    <property type="entry name" value="GH125"/>
</dbReference>
<dbReference type="GO" id="GO:0005975">
    <property type="term" value="P:carbohydrate metabolic process"/>
    <property type="evidence" value="ECO:0007669"/>
    <property type="project" value="InterPro"/>
</dbReference>
<gene>
    <name evidence="1" type="ORF">N783_18670</name>
</gene>
<dbReference type="eggNOG" id="COG3538">
    <property type="taxonomic scope" value="Bacteria"/>
</dbReference>
<keyword evidence="2" id="KW-1185">Reference proteome</keyword>
<dbReference type="Gene3D" id="1.50.10.10">
    <property type="match status" value="1"/>
</dbReference>
<dbReference type="SUPFAM" id="SSF48208">
    <property type="entry name" value="Six-hairpin glycosidases"/>
    <property type="match status" value="1"/>
</dbReference>
<evidence type="ECO:0008006" key="3">
    <source>
        <dbReference type="Google" id="ProtNLM"/>
    </source>
</evidence>
<dbReference type="PANTHER" id="PTHR31047:SF0">
    <property type="entry name" value="MEIOTICALLY UP-REGULATED GENE 157 PROTEIN"/>
    <property type="match status" value="1"/>
</dbReference>
<dbReference type="InterPro" id="IPR008928">
    <property type="entry name" value="6-hairpin_glycosidase_sf"/>
</dbReference>
<reference evidence="1 2" key="1">
    <citation type="submission" date="2013-08" db="EMBL/GenBank/DDBJ databases">
        <authorList>
            <person name="Huang J."/>
            <person name="Wang G."/>
        </authorList>
    </citation>
    <scope>NUCLEOTIDE SEQUENCE [LARGE SCALE GENOMIC DNA]</scope>
    <source>
        <strain evidence="1 2">BH030004</strain>
    </source>
</reference>
<dbReference type="Pfam" id="PF06824">
    <property type="entry name" value="Glyco_hydro_125"/>
    <property type="match status" value="1"/>
</dbReference>
<dbReference type="Proteomes" id="UP000030403">
    <property type="component" value="Unassembled WGS sequence"/>
</dbReference>
<dbReference type="EMBL" id="AVPF01000005">
    <property type="protein sequence ID" value="KGX90823.1"/>
    <property type="molecule type" value="Genomic_DNA"/>
</dbReference>
<evidence type="ECO:0000313" key="2">
    <source>
        <dbReference type="Proteomes" id="UP000030403"/>
    </source>
</evidence>
<dbReference type="SMART" id="SM01149">
    <property type="entry name" value="DUF1237"/>
    <property type="match status" value="1"/>
</dbReference>
<dbReference type="AlphaFoldDB" id="A0A0A5GHX4"/>
<dbReference type="RefSeq" id="WP_027445541.1">
    <property type="nucleotide sequence ID" value="NZ_AULJ01000012.1"/>
</dbReference>
<protein>
    <recommendedName>
        <fullName evidence="3">Glycoside hydrolase family 125 protein</fullName>
    </recommendedName>
</protein>
<dbReference type="STRING" id="1385511.GCA_000425225_01178"/>
<name>A0A0A5GHX4_9BACI</name>